<gene>
    <name evidence="2" type="ORF">OF897_18850</name>
</gene>
<accession>A0ABT3XWB7</accession>
<keyword evidence="1" id="KW-0472">Membrane</keyword>
<evidence type="ECO:0000313" key="3">
    <source>
        <dbReference type="Proteomes" id="UP001073122"/>
    </source>
</evidence>
<keyword evidence="3" id="KW-1185">Reference proteome</keyword>
<proteinExistence type="predicted"/>
<sequence length="163" mass="19218">MLFVVIFIIIVIVLLLIGIFFIIILGISVDRFIKGDKTVGYFFLGIFLFFIVFAVFLLLNKNTPKQSFTSNEAKEILKKEKIILNDSISFKSHKYENDLYFYRLQFKIEISDSDYKRLLNKELHEEYILQDYTKEGMQTHDTLKISLSGNILSFYKAQYDTHN</sequence>
<dbReference type="RefSeq" id="WP_267267218.1">
    <property type="nucleotide sequence ID" value="NZ_JAOVZW010000025.1"/>
</dbReference>
<protein>
    <submittedName>
        <fullName evidence="2">Uncharacterized protein</fullName>
    </submittedName>
</protein>
<keyword evidence="1" id="KW-0812">Transmembrane</keyword>
<keyword evidence="1" id="KW-1133">Transmembrane helix</keyword>
<feature type="transmembrane region" description="Helical" evidence="1">
    <location>
        <begin position="39"/>
        <end position="59"/>
    </location>
</feature>
<reference evidence="2" key="1">
    <citation type="submission" date="2022-10" db="EMBL/GenBank/DDBJ databases">
        <title>Chryseobacterium sp. nov., a novel bacterial species.</title>
        <authorList>
            <person name="Cao Y."/>
        </authorList>
    </citation>
    <scope>NUCLEOTIDE SEQUENCE</scope>
    <source>
        <strain evidence="2">CCTCC AB2015118</strain>
    </source>
</reference>
<dbReference type="EMBL" id="JAOVZW010000025">
    <property type="protein sequence ID" value="MCX8525977.1"/>
    <property type="molecule type" value="Genomic_DNA"/>
</dbReference>
<name>A0ABT3XWB7_9FLAO</name>
<dbReference type="Proteomes" id="UP001073122">
    <property type="component" value="Unassembled WGS sequence"/>
</dbReference>
<evidence type="ECO:0000313" key="2">
    <source>
        <dbReference type="EMBL" id="MCX8525977.1"/>
    </source>
</evidence>
<evidence type="ECO:0000256" key="1">
    <source>
        <dbReference type="SAM" id="Phobius"/>
    </source>
</evidence>
<organism evidence="2 3">
    <name type="scientific">Chryseobacterium formosus</name>
    <dbReference type="NCBI Taxonomy" id="1537363"/>
    <lineage>
        <taxon>Bacteria</taxon>
        <taxon>Pseudomonadati</taxon>
        <taxon>Bacteroidota</taxon>
        <taxon>Flavobacteriia</taxon>
        <taxon>Flavobacteriales</taxon>
        <taxon>Weeksellaceae</taxon>
        <taxon>Chryseobacterium group</taxon>
        <taxon>Chryseobacterium</taxon>
    </lineage>
</organism>
<comment type="caution">
    <text evidence="2">The sequence shown here is derived from an EMBL/GenBank/DDBJ whole genome shotgun (WGS) entry which is preliminary data.</text>
</comment>
<feature type="transmembrane region" description="Helical" evidence="1">
    <location>
        <begin position="6"/>
        <end position="27"/>
    </location>
</feature>